<protein>
    <recommendedName>
        <fullName evidence="1">IRF tryptophan pentad repeat domain-containing protein</fullName>
    </recommendedName>
</protein>
<accession>A0AAV7AV71</accession>
<dbReference type="Pfam" id="PF10401">
    <property type="entry name" value="IRF-3"/>
    <property type="match status" value="1"/>
</dbReference>
<evidence type="ECO:0000313" key="2">
    <source>
        <dbReference type="EMBL" id="KAG8563958.1"/>
    </source>
</evidence>
<name>A0AAV7AV71_ENGPU</name>
<comment type="caution">
    <text evidence="2">The sequence shown here is derived from an EMBL/GenBank/DDBJ whole genome shotgun (WGS) entry which is preliminary data.</text>
</comment>
<keyword evidence="3" id="KW-1185">Reference proteome</keyword>
<dbReference type="PANTHER" id="PTHR11949">
    <property type="entry name" value="INTERFERON REGULATORY FACTOR"/>
    <property type="match status" value="1"/>
</dbReference>
<dbReference type="GO" id="GO:0045893">
    <property type="term" value="P:positive regulation of DNA-templated transcription"/>
    <property type="evidence" value="ECO:0007669"/>
    <property type="project" value="UniProtKB-ARBA"/>
</dbReference>
<dbReference type="GO" id="GO:0000981">
    <property type="term" value="F:DNA-binding transcription factor activity, RNA polymerase II-specific"/>
    <property type="evidence" value="ECO:0007669"/>
    <property type="project" value="TreeGrafter"/>
</dbReference>
<organism evidence="2 3">
    <name type="scientific">Engystomops pustulosus</name>
    <name type="common">Tungara frog</name>
    <name type="synonym">Physalaemus pustulosus</name>
    <dbReference type="NCBI Taxonomy" id="76066"/>
    <lineage>
        <taxon>Eukaryota</taxon>
        <taxon>Metazoa</taxon>
        <taxon>Chordata</taxon>
        <taxon>Craniata</taxon>
        <taxon>Vertebrata</taxon>
        <taxon>Euteleostomi</taxon>
        <taxon>Amphibia</taxon>
        <taxon>Batrachia</taxon>
        <taxon>Anura</taxon>
        <taxon>Neobatrachia</taxon>
        <taxon>Hyloidea</taxon>
        <taxon>Leptodactylidae</taxon>
        <taxon>Leiuperinae</taxon>
        <taxon>Engystomops</taxon>
    </lineage>
</organism>
<evidence type="ECO:0000259" key="1">
    <source>
        <dbReference type="PROSITE" id="PS51507"/>
    </source>
</evidence>
<dbReference type="GO" id="GO:0005634">
    <property type="term" value="C:nucleus"/>
    <property type="evidence" value="ECO:0007669"/>
    <property type="project" value="TreeGrafter"/>
</dbReference>
<dbReference type="AlphaFoldDB" id="A0AAV7AV71"/>
<dbReference type="SMART" id="SM01243">
    <property type="entry name" value="IRF-3"/>
    <property type="match status" value="1"/>
</dbReference>
<dbReference type="PANTHER" id="PTHR11949:SF2">
    <property type="entry name" value="INTERFERON REGULATORY FACTOR 7"/>
    <property type="match status" value="1"/>
</dbReference>
<dbReference type="PRINTS" id="PR00267">
    <property type="entry name" value="INTFRNREGFCT"/>
</dbReference>
<evidence type="ECO:0000313" key="3">
    <source>
        <dbReference type="Proteomes" id="UP000824782"/>
    </source>
</evidence>
<dbReference type="SUPFAM" id="SSF46785">
    <property type="entry name" value="Winged helix' DNA-binding domain"/>
    <property type="match status" value="1"/>
</dbReference>
<dbReference type="Proteomes" id="UP000824782">
    <property type="component" value="Unassembled WGS sequence"/>
</dbReference>
<feature type="domain" description="IRF tryptophan pentad repeat" evidence="1">
    <location>
        <begin position="1"/>
        <end position="72"/>
    </location>
</feature>
<dbReference type="GO" id="GO:0000978">
    <property type="term" value="F:RNA polymerase II cis-regulatory region sequence-specific DNA binding"/>
    <property type="evidence" value="ECO:0007669"/>
    <property type="project" value="TreeGrafter"/>
</dbReference>
<dbReference type="InterPro" id="IPR036388">
    <property type="entry name" value="WH-like_DNA-bd_sf"/>
</dbReference>
<sequence length="566" mass="64306">MKNRDERDYGIFKAWAICSGKYNEHFEDPPTWKTNFRCALNQVPYRGAKMFTEHEDHSGDQRDPHKIYRFNGEHKDQQAAIPNSSFSEPPRNAEGDQNLLNELNQEDYSLRISPDCVLDAPFSRPEESEVIEELIRNILLDSTEDSIQHVLNLSQDDYVQSDLHVDQVFRTSTHEQWTNSQLVQSCVVNGHKQCSFEESSNHIPVYREQCTSYHYQNGYLQNIDASQVYQQSSALPLYQQPTTIQNGFASALHETQVIQHNGFQKECTRAMAYNTPNNGCHLDESRVGQGITTSPSSYCTAGQACARSSPVVNEPTQVNGSAPETQALLNLQRSMPPFTSWEVTIYYRGKEVLKQNVSKKFVITRQDIDRNQLEGTDAVQFPSTDVLVDHLQVEYTENILSCVGKGLFIEVNPENFKVYATRMGNSRVFWSLSETVEAQETSSQAKKLVRDAPTEVFDFSQFWEDIRGYNLHKRPSPDYTIYMTFGQVLFEPVMKKLVLVKLVPNLCTFLHQAAQQNGASSLHSEAISLQISNGSSFNSFDLREPCFMEIDFQDLVSGVPMFPGGS</sequence>
<dbReference type="InterPro" id="IPR001346">
    <property type="entry name" value="Interferon_reg_fact_DNA-bd_dom"/>
</dbReference>
<dbReference type="SUPFAM" id="SSF49879">
    <property type="entry name" value="SMAD/FHA domain"/>
    <property type="match status" value="1"/>
</dbReference>
<dbReference type="Gene3D" id="1.10.10.10">
    <property type="entry name" value="Winged helix-like DNA-binding domain superfamily/Winged helix DNA-binding domain"/>
    <property type="match status" value="1"/>
</dbReference>
<dbReference type="EMBL" id="WNYA01000007">
    <property type="protein sequence ID" value="KAG8563958.1"/>
    <property type="molecule type" value="Genomic_DNA"/>
</dbReference>
<dbReference type="PROSITE" id="PS51507">
    <property type="entry name" value="IRF_2"/>
    <property type="match status" value="1"/>
</dbReference>
<gene>
    <name evidence="2" type="ORF">GDO81_016271</name>
</gene>
<dbReference type="InterPro" id="IPR019471">
    <property type="entry name" value="Interferon_reg_factor-3"/>
</dbReference>
<reference evidence="2" key="1">
    <citation type="thesis" date="2020" institute="ProQuest LLC" country="789 East Eisenhower Parkway, Ann Arbor, MI, USA">
        <title>Comparative Genomics and Chromosome Evolution.</title>
        <authorList>
            <person name="Mudd A.B."/>
        </authorList>
    </citation>
    <scope>NUCLEOTIDE SEQUENCE</scope>
    <source>
        <strain evidence="2">237g6f4</strain>
        <tissue evidence="2">Blood</tissue>
    </source>
</reference>
<dbReference type="GO" id="GO:0002376">
    <property type="term" value="P:immune system process"/>
    <property type="evidence" value="ECO:0007669"/>
    <property type="project" value="TreeGrafter"/>
</dbReference>
<dbReference type="InterPro" id="IPR017855">
    <property type="entry name" value="SMAD-like_dom_sf"/>
</dbReference>
<dbReference type="Pfam" id="PF00605">
    <property type="entry name" value="IRF"/>
    <property type="match status" value="1"/>
</dbReference>
<dbReference type="InterPro" id="IPR036390">
    <property type="entry name" value="WH_DNA-bd_sf"/>
</dbReference>
<dbReference type="InterPro" id="IPR008984">
    <property type="entry name" value="SMAD_FHA_dom_sf"/>
</dbReference>
<proteinExistence type="predicted"/>
<dbReference type="Gene3D" id="2.60.200.10">
    <property type="match status" value="1"/>
</dbReference>